<dbReference type="InterPro" id="IPR010743">
    <property type="entry name" value="Methionine_synth_MetW"/>
</dbReference>
<reference evidence="1 2" key="1">
    <citation type="submission" date="2024-03" db="EMBL/GenBank/DDBJ databases">
        <title>Actinomycetospora sp. OC33-EN08, a novel actinomycete isolated from wild orchid (Aerides multiflora).</title>
        <authorList>
            <person name="Suriyachadkun C."/>
        </authorList>
    </citation>
    <scope>NUCLEOTIDE SEQUENCE [LARGE SCALE GENOMIC DNA]</scope>
    <source>
        <strain evidence="1 2">OC33-EN08</strain>
    </source>
</reference>
<dbReference type="CDD" id="cd02440">
    <property type="entry name" value="AdoMet_MTases"/>
    <property type="match status" value="1"/>
</dbReference>
<organism evidence="1 2">
    <name type="scientific">Actinomycetospora aurantiaca</name>
    <dbReference type="NCBI Taxonomy" id="3129233"/>
    <lineage>
        <taxon>Bacteria</taxon>
        <taxon>Bacillati</taxon>
        <taxon>Actinomycetota</taxon>
        <taxon>Actinomycetes</taxon>
        <taxon>Pseudonocardiales</taxon>
        <taxon>Pseudonocardiaceae</taxon>
        <taxon>Actinomycetospora</taxon>
    </lineage>
</organism>
<sequence>MTSLDSPMTEPFAVVDAARERLGAGGFTLTATVFDAALAGFSHRLVRTDGVVLPLAVQRWQDDADDRDGWLLERCTGATLDLGCGPGRLVVALADRGVPALGVDVSVQAIQRCLQRGAAVLHRDAFERLPGEGRWQHVVLADGNIGIGGDPVALLRRCRDLLTDTGTVLLELEPGAGLWQGAAHLEREDIDDDAADTPPTRFPWAVLGPDAVDEVAAAAGLRVVERSGDDDGARGPAVERILPDRAFAVLTRS</sequence>
<evidence type="ECO:0000313" key="2">
    <source>
        <dbReference type="Proteomes" id="UP001385809"/>
    </source>
</evidence>
<name>A0ABU8MUV6_9PSEU</name>
<dbReference type="SUPFAM" id="SSF53335">
    <property type="entry name" value="S-adenosyl-L-methionine-dependent methyltransferases"/>
    <property type="match status" value="1"/>
</dbReference>
<dbReference type="EC" id="2.1.-.-" evidence="1"/>
<dbReference type="RefSeq" id="WP_337697676.1">
    <property type="nucleotide sequence ID" value="NZ_JBBEGN010000019.1"/>
</dbReference>
<dbReference type="Proteomes" id="UP001385809">
    <property type="component" value="Unassembled WGS sequence"/>
</dbReference>
<dbReference type="Pfam" id="PF07021">
    <property type="entry name" value="MetW"/>
    <property type="match status" value="1"/>
</dbReference>
<dbReference type="InterPro" id="IPR029063">
    <property type="entry name" value="SAM-dependent_MTases_sf"/>
</dbReference>
<proteinExistence type="predicted"/>
<gene>
    <name evidence="1" type="ORF">WCD74_25305</name>
</gene>
<comment type="caution">
    <text evidence="1">The sequence shown here is derived from an EMBL/GenBank/DDBJ whole genome shotgun (WGS) entry which is preliminary data.</text>
</comment>
<dbReference type="Gene3D" id="3.40.50.150">
    <property type="entry name" value="Vaccinia Virus protein VP39"/>
    <property type="match status" value="1"/>
</dbReference>
<evidence type="ECO:0000313" key="1">
    <source>
        <dbReference type="EMBL" id="MEJ2871105.1"/>
    </source>
</evidence>
<keyword evidence="2" id="KW-1185">Reference proteome</keyword>
<dbReference type="GO" id="GO:0008168">
    <property type="term" value="F:methyltransferase activity"/>
    <property type="evidence" value="ECO:0007669"/>
    <property type="project" value="UniProtKB-KW"/>
</dbReference>
<dbReference type="GO" id="GO:0032259">
    <property type="term" value="P:methylation"/>
    <property type="evidence" value="ECO:0007669"/>
    <property type="project" value="UniProtKB-KW"/>
</dbReference>
<keyword evidence="1" id="KW-0808">Transferase</keyword>
<keyword evidence="1" id="KW-0489">Methyltransferase</keyword>
<protein>
    <submittedName>
        <fullName evidence="1">Class I SAM-dependent methyltransferase</fullName>
        <ecNumber evidence="1">2.1.-.-</ecNumber>
    </submittedName>
</protein>
<dbReference type="EMBL" id="JBBEGN010000019">
    <property type="protein sequence ID" value="MEJ2871105.1"/>
    <property type="molecule type" value="Genomic_DNA"/>
</dbReference>
<accession>A0ABU8MUV6</accession>